<dbReference type="EMBL" id="WQMT02000001">
    <property type="protein sequence ID" value="KAG9227095.1"/>
    <property type="molecule type" value="Genomic_DNA"/>
</dbReference>
<keyword evidence="2" id="KW-1185">Reference proteome</keyword>
<comment type="caution">
    <text evidence="1">The sequence shown here is derived from an EMBL/GenBank/DDBJ whole genome shotgun (WGS) entry which is preliminary data.</text>
</comment>
<gene>
    <name evidence="1" type="ORF">CCMSSC00406_0009627</name>
</gene>
<evidence type="ECO:0000313" key="2">
    <source>
        <dbReference type="Proteomes" id="UP000824881"/>
    </source>
</evidence>
<proteinExistence type="predicted"/>
<name>A0ACB7JA10_PLECO</name>
<dbReference type="Proteomes" id="UP000824881">
    <property type="component" value="Unassembled WGS sequence"/>
</dbReference>
<protein>
    <submittedName>
        <fullName evidence="1">Uncharacterized protein</fullName>
    </submittedName>
</protein>
<organism evidence="1 2">
    <name type="scientific">Pleurotus cornucopiae</name>
    <name type="common">Cornucopia mushroom</name>
    <dbReference type="NCBI Taxonomy" id="5321"/>
    <lineage>
        <taxon>Eukaryota</taxon>
        <taxon>Fungi</taxon>
        <taxon>Dikarya</taxon>
        <taxon>Basidiomycota</taxon>
        <taxon>Agaricomycotina</taxon>
        <taxon>Agaricomycetes</taxon>
        <taxon>Agaricomycetidae</taxon>
        <taxon>Agaricales</taxon>
        <taxon>Pleurotineae</taxon>
        <taxon>Pleurotaceae</taxon>
        <taxon>Pleurotus</taxon>
    </lineage>
</organism>
<accession>A0ACB7JA10</accession>
<evidence type="ECO:0000313" key="1">
    <source>
        <dbReference type="EMBL" id="KAG9227095.1"/>
    </source>
</evidence>
<sequence length="140" mass="15099">MSCCRQLIRPTRTTSTATTSPDGDDFSCGDSNKDYTHTSAANGRRLEDKPLALIPASHGTSRNNWQNEGLTGSSQVRESLLEEAPQTRARFGLARANDARRRPPFPPSRTLSKASHPYAVACPLPQPSTSSSRCIAASVV</sequence>
<reference evidence="1 2" key="1">
    <citation type="journal article" date="2021" name="Appl. Environ. Microbiol.">
        <title>Genetic linkage and physical mapping for an oyster mushroom Pleurotus cornucopiae and QTL analysis for the trait cap color.</title>
        <authorList>
            <person name="Zhang Y."/>
            <person name="Gao W."/>
            <person name="Sonnenberg A."/>
            <person name="Chen Q."/>
            <person name="Zhang J."/>
            <person name="Huang C."/>
        </authorList>
    </citation>
    <scope>NUCLEOTIDE SEQUENCE [LARGE SCALE GENOMIC DNA]</scope>
    <source>
        <strain evidence="1">CCMSSC00406</strain>
    </source>
</reference>